<dbReference type="InterPro" id="IPR011009">
    <property type="entry name" value="Kinase-like_dom_sf"/>
</dbReference>
<dbReference type="PROSITE" id="PS00108">
    <property type="entry name" value="PROTEIN_KINASE_ST"/>
    <property type="match status" value="1"/>
</dbReference>
<dbReference type="Proteomes" id="UP001163046">
    <property type="component" value="Unassembled WGS sequence"/>
</dbReference>
<dbReference type="Pfam" id="PF00069">
    <property type="entry name" value="Pkinase"/>
    <property type="match status" value="1"/>
</dbReference>
<dbReference type="Gene3D" id="3.30.200.20">
    <property type="entry name" value="Phosphorylase Kinase, domain 1"/>
    <property type="match status" value="1"/>
</dbReference>
<sequence length="179" mass="20046">MKMPLNNEVGDEAPPEEAQMAAAAMRALRENPTMALNDAYRTVRQEMAILLPLRHQNIVSLLGYCLNPFCMVLEFAPQGALDRILANYKRAGVRLNAYVMQKCIVQCASALKYLHRHHIIYRDLKSENILVWSFPAPSGPGQLQHQVTIKLADYGIKPVSGTGGNEGAGWYSWFYGPRD</sequence>
<dbReference type="GO" id="GO:0004706">
    <property type="term" value="F:JUN kinase kinase kinase activity"/>
    <property type="evidence" value="ECO:0007669"/>
    <property type="project" value="TreeGrafter"/>
</dbReference>
<dbReference type="InterPro" id="IPR008271">
    <property type="entry name" value="Ser/Thr_kinase_AS"/>
</dbReference>
<gene>
    <name evidence="2" type="ORF">OS493_039119</name>
</gene>
<dbReference type="EMBL" id="MU825550">
    <property type="protein sequence ID" value="KAJ7388223.1"/>
    <property type="molecule type" value="Genomic_DNA"/>
</dbReference>
<accession>A0A9W9ZWH3</accession>
<keyword evidence="3" id="KW-1185">Reference proteome</keyword>
<organism evidence="2 3">
    <name type="scientific">Desmophyllum pertusum</name>
    <dbReference type="NCBI Taxonomy" id="174260"/>
    <lineage>
        <taxon>Eukaryota</taxon>
        <taxon>Metazoa</taxon>
        <taxon>Cnidaria</taxon>
        <taxon>Anthozoa</taxon>
        <taxon>Hexacorallia</taxon>
        <taxon>Scleractinia</taxon>
        <taxon>Caryophylliina</taxon>
        <taxon>Caryophylliidae</taxon>
        <taxon>Desmophyllum</taxon>
    </lineage>
</organism>
<dbReference type="PANTHER" id="PTHR44329:SF293">
    <property type="entry name" value="MITOGEN-ACTIVATED PROTEIN KINASE KINASE KINASE"/>
    <property type="match status" value="1"/>
</dbReference>
<dbReference type="PANTHER" id="PTHR44329">
    <property type="entry name" value="SERINE/THREONINE-PROTEIN KINASE TNNI3K-RELATED"/>
    <property type="match status" value="1"/>
</dbReference>
<dbReference type="Gene3D" id="1.10.510.10">
    <property type="entry name" value="Transferase(Phosphotransferase) domain 1"/>
    <property type="match status" value="1"/>
</dbReference>
<dbReference type="SUPFAM" id="SSF56112">
    <property type="entry name" value="Protein kinase-like (PK-like)"/>
    <property type="match status" value="1"/>
</dbReference>
<proteinExistence type="predicted"/>
<evidence type="ECO:0000313" key="3">
    <source>
        <dbReference type="Proteomes" id="UP001163046"/>
    </source>
</evidence>
<dbReference type="InterPro" id="IPR000719">
    <property type="entry name" value="Prot_kinase_dom"/>
</dbReference>
<dbReference type="SMART" id="SM00220">
    <property type="entry name" value="S_TKc"/>
    <property type="match status" value="1"/>
</dbReference>
<protein>
    <recommendedName>
        <fullName evidence="1">Protein kinase domain-containing protein</fullName>
    </recommendedName>
</protein>
<dbReference type="PROSITE" id="PS50011">
    <property type="entry name" value="PROTEIN_KINASE_DOM"/>
    <property type="match status" value="1"/>
</dbReference>
<dbReference type="InterPro" id="IPR051681">
    <property type="entry name" value="Ser/Thr_Kinases-Pseudokinases"/>
</dbReference>
<evidence type="ECO:0000313" key="2">
    <source>
        <dbReference type="EMBL" id="KAJ7388223.1"/>
    </source>
</evidence>
<comment type="caution">
    <text evidence="2">The sequence shown here is derived from an EMBL/GenBank/DDBJ whole genome shotgun (WGS) entry which is preliminary data.</text>
</comment>
<reference evidence="2" key="1">
    <citation type="submission" date="2023-01" db="EMBL/GenBank/DDBJ databases">
        <title>Genome assembly of the deep-sea coral Lophelia pertusa.</title>
        <authorList>
            <person name="Herrera S."/>
            <person name="Cordes E."/>
        </authorList>
    </citation>
    <scope>NUCLEOTIDE SEQUENCE</scope>
    <source>
        <strain evidence="2">USNM1676648</strain>
        <tissue evidence="2">Polyp</tissue>
    </source>
</reference>
<dbReference type="AlphaFoldDB" id="A0A9W9ZWH3"/>
<feature type="domain" description="Protein kinase" evidence="1">
    <location>
        <begin position="1"/>
        <end position="179"/>
    </location>
</feature>
<evidence type="ECO:0000259" key="1">
    <source>
        <dbReference type="PROSITE" id="PS50011"/>
    </source>
</evidence>
<dbReference type="GO" id="GO:0005524">
    <property type="term" value="F:ATP binding"/>
    <property type="evidence" value="ECO:0007669"/>
    <property type="project" value="InterPro"/>
</dbReference>
<dbReference type="OrthoDB" id="10252328at2759"/>
<name>A0A9W9ZWH3_9CNID</name>